<keyword evidence="2" id="KW-0472">Membrane</keyword>
<feature type="compositionally biased region" description="Basic residues" evidence="1">
    <location>
        <begin position="91"/>
        <end position="101"/>
    </location>
</feature>
<feature type="compositionally biased region" description="Polar residues" evidence="1">
    <location>
        <begin position="61"/>
        <end position="73"/>
    </location>
</feature>
<gene>
    <name evidence="3" type="ORF">Tsubulata_007253</name>
</gene>
<reference evidence="3" key="2">
    <citation type="journal article" date="2023" name="Plants (Basel)">
        <title>Annotation of the Turnera subulata (Passifloraceae) Draft Genome Reveals the S-Locus Evolved after the Divergence of Turneroideae from Passifloroideae in a Stepwise Manner.</title>
        <authorList>
            <person name="Henning P.M."/>
            <person name="Roalson E.H."/>
            <person name="Mir W."/>
            <person name="McCubbin A.G."/>
            <person name="Shore J.S."/>
        </authorList>
    </citation>
    <scope>NUCLEOTIDE SEQUENCE</scope>
    <source>
        <strain evidence="3">F60SS</strain>
    </source>
</reference>
<organism evidence="3 4">
    <name type="scientific">Turnera subulata</name>
    <dbReference type="NCBI Taxonomy" id="218843"/>
    <lineage>
        <taxon>Eukaryota</taxon>
        <taxon>Viridiplantae</taxon>
        <taxon>Streptophyta</taxon>
        <taxon>Embryophyta</taxon>
        <taxon>Tracheophyta</taxon>
        <taxon>Spermatophyta</taxon>
        <taxon>Magnoliopsida</taxon>
        <taxon>eudicotyledons</taxon>
        <taxon>Gunneridae</taxon>
        <taxon>Pentapetalae</taxon>
        <taxon>rosids</taxon>
        <taxon>fabids</taxon>
        <taxon>Malpighiales</taxon>
        <taxon>Passifloraceae</taxon>
        <taxon>Turnera</taxon>
    </lineage>
</organism>
<sequence>MDDTLKESPPDTKPKSSSRFLRCFGVSGKPKEKPMKVVVEPGEGKRKKQWFSWSKFRIKNSSTKTVPVDSTTGIIPDGKVKSSSSSDKAHGSKSSKPKRKAEKVITTKHQIPVSSRKEPHQVPARVSSDKTTSKEVHQETWHGSEQDIILENGKPLDHVDTPKGSTSLRRLSFCRKIDAIRTGSSSRPGSPEPRTKSIRTVSVTPRAVSVPTPKPILEKPALLSTQPVNSRVVTVRKEKKENEAAGNQLDPIIGLSILLVTLIIMVLWGRVCAILCTSAWFYFIPRIRTGADQDTPKNGSAEPNFDSEEYKKKVVLEGLLERKRRSKPSI</sequence>
<feature type="transmembrane region" description="Helical" evidence="2">
    <location>
        <begin position="257"/>
        <end position="283"/>
    </location>
</feature>
<keyword evidence="2" id="KW-1133">Transmembrane helix</keyword>
<comment type="caution">
    <text evidence="3">The sequence shown here is derived from an EMBL/GenBank/DDBJ whole genome shotgun (WGS) entry which is preliminary data.</text>
</comment>
<feature type="region of interest" description="Disordered" evidence="1">
    <location>
        <begin position="61"/>
        <end position="145"/>
    </location>
</feature>
<evidence type="ECO:0000313" key="3">
    <source>
        <dbReference type="EMBL" id="KAJ4849416.1"/>
    </source>
</evidence>
<keyword evidence="4" id="KW-1185">Reference proteome</keyword>
<dbReference type="AlphaFoldDB" id="A0A9Q0GGM9"/>
<feature type="compositionally biased region" description="Basic and acidic residues" evidence="1">
    <location>
        <begin position="1"/>
        <end position="14"/>
    </location>
</feature>
<name>A0A9Q0GGM9_9ROSI</name>
<evidence type="ECO:0000256" key="2">
    <source>
        <dbReference type="SAM" id="Phobius"/>
    </source>
</evidence>
<dbReference type="PANTHER" id="PTHR34379">
    <property type="entry name" value="OS07G0553800 PROTEIN"/>
    <property type="match status" value="1"/>
</dbReference>
<proteinExistence type="predicted"/>
<dbReference type="InterPro" id="IPR040411">
    <property type="entry name" value="At5g23160-like"/>
</dbReference>
<dbReference type="PANTHER" id="PTHR34379:SF3">
    <property type="entry name" value="PROTEIN, PUTATIVE-RELATED"/>
    <property type="match status" value="1"/>
</dbReference>
<keyword evidence="2" id="KW-0812">Transmembrane</keyword>
<accession>A0A9Q0GGM9</accession>
<feature type="region of interest" description="Disordered" evidence="1">
    <location>
        <begin position="1"/>
        <end position="35"/>
    </location>
</feature>
<evidence type="ECO:0000313" key="4">
    <source>
        <dbReference type="Proteomes" id="UP001141552"/>
    </source>
</evidence>
<dbReference type="OrthoDB" id="1886721at2759"/>
<protein>
    <submittedName>
        <fullName evidence="3">Uncharacterized protein</fullName>
    </submittedName>
</protein>
<dbReference type="EMBL" id="JAKUCV010000610">
    <property type="protein sequence ID" value="KAJ4849416.1"/>
    <property type="molecule type" value="Genomic_DNA"/>
</dbReference>
<dbReference type="Proteomes" id="UP001141552">
    <property type="component" value="Unassembled WGS sequence"/>
</dbReference>
<evidence type="ECO:0000256" key="1">
    <source>
        <dbReference type="SAM" id="MobiDB-lite"/>
    </source>
</evidence>
<reference evidence="3" key="1">
    <citation type="submission" date="2022-02" db="EMBL/GenBank/DDBJ databases">
        <authorList>
            <person name="Henning P.M."/>
            <person name="McCubbin A.G."/>
            <person name="Shore J.S."/>
        </authorList>
    </citation>
    <scope>NUCLEOTIDE SEQUENCE</scope>
    <source>
        <strain evidence="3">F60SS</strain>
        <tissue evidence="3">Leaves</tissue>
    </source>
</reference>
<feature type="compositionally biased region" description="Basic and acidic residues" evidence="1">
    <location>
        <begin position="127"/>
        <end position="145"/>
    </location>
</feature>